<accession>A0ABD1WVF7</accession>
<keyword evidence="3" id="KW-1185">Reference proteome</keyword>
<gene>
    <name evidence="2" type="ORF">Fot_06287</name>
</gene>
<dbReference type="AlphaFoldDB" id="A0ABD1WVF7"/>
<evidence type="ECO:0000313" key="3">
    <source>
        <dbReference type="Proteomes" id="UP001604277"/>
    </source>
</evidence>
<organism evidence="2 3">
    <name type="scientific">Forsythia ovata</name>
    <dbReference type="NCBI Taxonomy" id="205694"/>
    <lineage>
        <taxon>Eukaryota</taxon>
        <taxon>Viridiplantae</taxon>
        <taxon>Streptophyta</taxon>
        <taxon>Embryophyta</taxon>
        <taxon>Tracheophyta</taxon>
        <taxon>Spermatophyta</taxon>
        <taxon>Magnoliopsida</taxon>
        <taxon>eudicotyledons</taxon>
        <taxon>Gunneridae</taxon>
        <taxon>Pentapetalae</taxon>
        <taxon>asterids</taxon>
        <taxon>lamiids</taxon>
        <taxon>Lamiales</taxon>
        <taxon>Oleaceae</taxon>
        <taxon>Forsythieae</taxon>
        <taxon>Forsythia</taxon>
    </lineage>
</organism>
<feature type="compositionally biased region" description="Low complexity" evidence="1">
    <location>
        <begin position="174"/>
        <end position="192"/>
    </location>
</feature>
<dbReference type="EMBL" id="JBFOLJ010000002">
    <property type="protein sequence ID" value="KAL2552668.1"/>
    <property type="molecule type" value="Genomic_DNA"/>
</dbReference>
<reference evidence="3" key="1">
    <citation type="submission" date="2024-07" db="EMBL/GenBank/DDBJ databases">
        <title>Two chromosome-level genome assemblies of Korean endemic species Abeliophyllum distichum and Forsythia ovata (Oleaceae).</title>
        <authorList>
            <person name="Jang H."/>
        </authorList>
    </citation>
    <scope>NUCLEOTIDE SEQUENCE [LARGE SCALE GENOMIC DNA]</scope>
</reference>
<name>A0ABD1WVF7_9LAMI</name>
<feature type="compositionally biased region" description="Basic and acidic residues" evidence="1">
    <location>
        <begin position="151"/>
        <end position="169"/>
    </location>
</feature>
<evidence type="ECO:0000256" key="1">
    <source>
        <dbReference type="SAM" id="MobiDB-lite"/>
    </source>
</evidence>
<proteinExistence type="predicted"/>
<dbReference type="Proteomes" id="UP001604277">
    <property type="component" value="Unassembled WGS sequence"/>
</dbReference>
<sequence>MAPVTRSPAHEETSEARPEGNFQGAKTSIIRSVFSASTLVSREKHNVIGIVMGTNSRINKITVNIIITGGSNRQDLQQEAQYPHHHNIEKKSGEPHDKGVAAPVKFDDYAAPVEATDRGLFDFMEKKEEKKKCEEKVIATQFEEKVKVFEPEYKKEEETNEGEKKHESLLQKINRSNSTSSSVSCSSNIFNS</sequence>
<feature type="compositionally biased region" description="Basic and acidic residues" evidence="1">
    <location>
        <begin position="8"/>
        <end position="18"/>
    </location>
</feature>
<feature type="region of interest" description="Disordered" evidence="1">
    <location>
        <begin position="1"/>
        <end position="24"/>
    </location>
</feature>
<protein>
    <submittedName>
        <fullName evidence="2">Dehydrin</fullName>
    </submittedName>
</protein>
<comment type="caution">
    <text evidence="2">The sequence shown here is derived from an EMBL/GenBank/DDBJ whole genome shotgun (WGS) entry which is preliminary data.</text>
</comment>
<feature type="region of interest" description="Disordered" evidence="1">
    <location>
        <begin position="151"/>
        <end position="192"/>
    </location>
</feature>
<evidence type="ECO:0000313" key="2">
    <source>
        <dbReference type="EMBL" id="KAL2552668.1"/>
    </source>
</evidence>